<feature type="region of interest" description="Disordered" evidence="1">
    <location>
        <begin position="29"/>
        <end position="59"/>
    </location>
</feature>
<organism evidence="2 3">
    <name type="scientific">Armillaria gallica</name>
    <name type="common">Bulbous honey fungus</name>
    <name type="synonym">Armillaria bulbosa</name>
    <dbReference type="NCBI Taxonomy" id="47427"/>
    <lineage>
        <taxon>Eukaryota</taxon>
        <taxon>Fungi</taxon>
        <taxon>Dikarya</taxon>
        <taxon>Basidiomycota</taxon>
        <taxon>Agaricomycotina</taxon>
        <taxon>Agaricomycetes</taxon>
        <taxon>Agaricomycetidae</taxon>
        <taxon>Agaricales</taxon>
        <taxon>Marasmiineae</taxon>
        <taxon>Physalacriaceae</taxon>
        <taxon>Armillaria</taxon>
    </lineage>
</organism>
<feature type="compositionally biased region" description="Polar residues" evidence="1">
    <location>
        <begin position="252"/>
        <end position="263"/>
    </location>
</feature>
<reference evidence="3" key="1">
    <citation type="journal article" date="2017" name="Nat. Ecol. Evol.">
        <title>Genome expansion and lineage-specific genetic innovations in the forest pathogenic fungi Armillaria.</title>
        <authorList>
            <person name="Sipos G."/>
            <person name="Prasanna A.N."/>
            <person name="Walter M.C."/>
            <person name="O'Connor E."/>
            <person name="Balint B."/>
            <person name="Krizsan K."/>
            <person name="Kiss B."/>
            <person name="Hess J."/>
            <person name="Varga T."/>
            <person name="Slot J."/>
            <person name="Riley R."/>
            <person name="Boka B."/>
            <person name="Rigling D."/>
            <person name="Barry K."/>
            <person name="Lee J."/>
            <person name="Mihaltcheva S."/>
            <person name="LaButti K."/>
            <person name="Lipzen A."/>
            <person name="Waldron R."/>
            <person name="Moloney N.M."/>
            <person name="Sperisen C."/>
            <person name="Kredics L."/>
            <person name="Vagvoelgyi C."/>
            <person name="Patrignani A."/>
            <person name="Fitzpatrick D."/>
            <person name="Nagy I."/>
            <person name="Doyle S."/>
            <person name="Anderson J.B."/>
            <person name="Grigoriev I.V."/>
            <person name="Gueldener U."/>
            <person name="Muensterkoetter M."/>
            <person name="Nagy L.G."/>
        </authorList>
    </citation>
    <scope>NUCLEOTIDE SEQUENCE [LARGE SCALE GENOMIC DNA]</scope>
    <source>
        <strain evidence="3">Ar21-2</strain>
    </source>
</reference>
<proteinExistence type="predicted"/>
<evidence type="ECO:0000313" key="2">
    <source>
        <dbReference type="EMBL" id="PBK88760.1"/>
    </source>
</evidence>
<dbReference type="AlphaFoldDB" id="A0A2H3D3U0"/>
<dbReference type="Proteomes" id="UP000217790">
    <property type="component" value="Unassembled WGS sequence"/>
</dbReference>
<feature type="compositionally biased region" description="Polar residues" evidence="1">
    <location>
        <begin position="29"/>
        <end position="47"/>
    </location>
</feature>
<dbReference type="InParanoid" id="A0A2H3D3U0"/>
<feature type="region of interest" description="Disordered" evidence="1">
    <location>
        <begin position="246"/>
        <end position="306"/>
    </location>
</feature>
<protein>
    <submittedName>
        <fullName evidence="2">Uncharacterized protein</fullName>
    </submittedName>
</protein>
<gene>
    <name evidence="2" type="ORF">ARMGADRAFT_1084308</name>
</gene>
<name>A0A2H3D3U0_ARMGA</name>
<dbReference type="EMBL" id="KZ293671">
    <property type="protein sequence ID" value="PBK88760.1"/>
    <property type="molecule type" value="Genomic_DNA"/>
</dbReference>
<evidence type="ECO:0000256" key="1">
    <source>
        <dbReference type="SAM" id="MobiDB-lite"/>
    </source>
</evidence>
<keyword evidence="3" id="KW-1185">Reference proteome</keyword>
<evidence type="ECO:0000313" key="3">
    <source>
        <dbReference type="Proteomes" id="UP000217790"/>
    </source>
</evidence>
<sequence>MTSLLMTPDLTTEQFIAAGAAITGLSNVCRTPTPDTAPQDGDQTLPTQLGYGDQRTSPPTYEYETSQFPSTWLPHLPQLTLPSLRSSPSMIAMMMSPLTQEACYELQPLSLRWLSHTLMLPQEPLEETDPFPCLAPDTQWATSLLSQVPWILTLIPSPSYPDSDEELTPSRSTIMDDHKWQVTPSIPEGPTTISRSLQSLTERYLALKAPLLRTSGGRTSNEGSRPATDIYANPWGYILPPIEETPFGPSEALTTSPCESSQTKTEKSTPRVPGTGYKMYDPETTMSKGSWRRPSAPSQKDRMSVSETNKPIFELFHYQYP</sequence>
<accession>A0A2H3D3U0</accession>